<reference evidence="11" key="1">
    <citation type="submission" date="2016-03" db="EMBL/GenBank/DDBJ databases">
        <authorList>
            <person name="Devillers H."/>
        </authorList>
    </citation>
    <scope>NUCLEOTIDE SEQUENCE [LARGE SCALE GENOMIC DNA]</scope>
</reference>
<dbReference type="EMBL" id="LT598457">
    <property type="protein sequence ID" value="SCU93807.1"/>
    <property type="molecule type" value="Genomic_DNA"/>
</dbReference>
<keyword evidence="4 7" id="KW-0863">Zinc-finger</keyword>
<dbReference type="PANTHER" id="PTHR40626">
    <property type="entry name" value="MIP31509P"/>
    <property type="match status" value="1"/>
</dbReference>
<dbReference type="GO" id="GO:0000785">
    <property type="term" value="C:chromatin"/>
    <property type="evidence" value="ECO:0007669"/>
    <property type="project" value="TreeGrafter"/>
</dbReference>
<organism evidence="10 11">
    <name type="scientific">Lachancea dasiensis</name>
    <dbReference type="NCBI Taxonomy" id="1072105"/>
    <lineage>
        <taxon>Eukaryota</taxon>
        <taxon>Fungi</taxon>
        <taxon>Dikarya</taxon>
        <taxon>Ascomycota</taxon>
        <taxon>Saccharomycotina</taxon>
        <taxon>Saccharomycetes</taxon>
        <taxon>Saccharomycetales</taxon>
        <taxon>Saccharomycetaceae</taxon>
        <taxon>Lachancea</taxon>
    </lineage>
</organism>
<dbReference type="CDD" id="cd12148">
    <property type="entry name" value="fungal_TF_MHR"/>
    <property type="match status" value="1"/>
</dbReference>
<evidence type="ECO:0000256" key="7">
    <source>
        <dbReference type="PROSITE-ProRule" id="PRU00042"/>
    </source>
</evidence>
<dbReference type="PANTHER" id="PTHR40626:SF11">
    <property type="entry name" value="ZINC FINGER PROTEIN YPR022C"/>
    <property type="match status" value="1"/>
</dbReference>
<dbReference type="GO" id="GO:0006351">
    <property type="term" value="P:DNA-templated transcription"/>
    <property type="evidence" value="ECO:0007669"/>
    <property type="project" value="InterPro"/>
</dbReference>
<comment type="subcellular location">
    <subcellularLocation>
        <location evidence="1">Nucleus</location>
    </subcellularLocation>
</comment>
<dbReference type="Proteomes" id="UP000190274">
    <property type="component" value="Chromosome G"/>
</dbReference>
<feature type="domain" description="C2H2-type" evidence="9">
    <location>
        <begin position="42"/>
        <end position="71"/>
    </location>
</feature>
<dbReference type="STRING" id="1266660.A0A1G4JSH5"/>
<dbReference type="InterPro" id="IPR051059">
    <property type="entry name" value="VerF-like"/>
</dbReference>
<feature type="region of interest" description="Disordered" evidence="8">
    <location>
        <begin position="122"/>
        <end position="154"/>
    </location>
</feature>
<dbReference type="GO" id="GO:0005634">
    <property type="term" value="C:nucleus"/>
    <property type="evidence" value="ECO:0007669"/>
    <property type="project" value="UniProtKB-SubCell"/>
</dbReference>
<evidence type="ECO:0000256" key="2">
    <source>
        <dbReference type="ARBA" id="ARBA00022723"/>
    </source>
</evidence>
<evidence type="ECO:0000259" key="9">
    <source>
        <dbReference type="PROSITE" id="PS50157"/>
    </source>
</evidence>
<evidence type="ECO:0000256" key="3">
    <source>
        <dbReference type="ARBA" id="ARBA00022737"/>
    </source>
</evidence>
<evidence type="ECO:0000313" key="10">
    <source>
        <dbReference type="EMBL" id="SCU93807.1"/>
    </source>
</evidence>
<keyword evidence="11" id="KW-1185">Reference proteome</keyword>
<keyword evidence="2" id="KW-0479">Metal-binding</keyword>
<keyword evidence="5" id="KW-0862">Zinc</keyword>
<dbReference type="InterPro" id="IPR036236">
    <property type="entry name" value="Znf_C2H2_sf"/>
</dbReference>
<dbReference type="OrthoDB" id="1405595at2759"/>
<accession>A0A1G4JSH5</accession>
<proteinExistence type="predicted"/>
<evidence type="ECO:0000256" key="4">
    <source>
        <dbReference type="ARBA" id="ARBA00022771"/>
    </source>
</evidence>
<evidence type="ECO:0000313" key="11">
    <source>
        <dbReference type="Proteomes" id="UP000190274"/>
    </source>
</evidence>
<dbReference type="GO" id="GO:0000978">
    <property type="term" value="F:RNA polymerase II cis-regulatory region sequence-specific DNA binding"/>
    <property type="evidence" value="ECO:0007669"/>
    <property type="project" value="InterPro"/>
</dbReference>
<dbReference type="Gene3D" id="3.30.160.60">
    <property type="entry name" value="Classic Zinc Finger"/>
    <property type="match status" value="1"/>
</dbReference>
<feature type="compositionally biased region" description="Polar residues" evidence="8">
    <location>
        <begin position="122"/>
        <end position="132"/>
    </location>
</feature>
<dbReference type="SUPFAM" id="SSF57667">
    <property type="entry name" value="beta-beta-alpha zinc fingers"/>
    <property type="match status" value="1"/>
</dbReference>
<dbReference type="InterPro" id="IPR007219">
    <property type="entry name" value="XnlR_reg_dom"/>
</dbReference>
<dbReference type="GO" id="GO:0000981">
    <property type="term" value="F:DNA-binding transcription factor activity, RNA polymerase II-specific"/>
    <property type="evidence" value="ECO:0007669"/>
    <property type="project" value="InterPro"/>
</dbReference>
<keyword evidence="3" id="KW-0677">Repeat</keyword>
<dbReference type="AlphaFoldDB" id="A0A1G4JSH5"/>
<gene>
    <name evidence="10" type="ORF">LADA_0G05006G</name>
</gene>
<evidence type="ECO:0000256" key="5">
    <source>
        <dbReference type="ARBA" id="ARBA00022833"/>
    </source>
</evidence>
<dbReference type="SMART" id="SM00355">
    <property type="entry name" value="ZnF_C2H2"/>
    <property type="match status" value="2"/>
</dbReference>
<dbReference type="InterPro" id="IPR013087">
    <property type="entry name" value="Znf_C2H2_type"/>
</dbReference>
<name>A0A1G4JSH5_9SACH</name>
<sequence length="828" mass="93350">MAESKRKRSAGPFHCSFPGCHKIFSRSDHLSRHKINHTASKLRCNWPQCGKLFSRLDVKRKHESRHVKANDMPAEASQRSLVAHTNDDTNQMTNNNGAPNEEVDYRFYESHADRSLSGSFLSSKENVVSTHNPEVVTDDVRGIPLGTSDQVNTDSPFISHLSSLRENGSTQKSASHPNSLLDLSSFQWLLSGPTNTSPVDGRFLNQPEDGAFHASYNDPLDPSTLTMLEEIFALTPEFPAIDNQTKLDDNHLSKMIGCIPDLAAHADFTTTNLEYFLDVYWLLYHKQYPILHKPSFSTDEAQPLLLLSMIMIGASFAKKMVPNRNISLVDPDGLADTIAEPLRWLIFASKQAKPPCKSWVIQSLVMLETFEITSTSRALHERACIYNGAKIQLLRRSPILGGDPSKSVGSDVSRSKNRWTTWIESESMKRVALMSFCIDSIHAIVFGHPLNIFASQIKLSLPCPDDLWEYSAFDRNKAPLSVAQTPLFCDALQKLLQKESIQVGAFSRQILLAGLINLLLQIEQNISQWSNFGRSSIQESWREVISSAIDFWLTDLPLGDCCLTSSSVYPCERNFPNDPSIPPFMRPDDTRCNCPVYHAVQIYMRIPHYDYIIYAGAPMRMNVPILEEDYAAVVTRIGKWAKSPAGPHCVIESIILLCEMLLSREDAVEFISYSYEPDKDPFVYRPNAVISATLSLWAFAYYSYGPESNLRSDSSQYFLDDDYSPAMEDVSSYLARLRSEFKIATGISFLQLKTMNSTDRLAAMKAYYAAFPKIKNINYMVGLLTSLKNGYAKCSWHVGREYAKLLENCIKRSLGHSAIFCYEMYNVT</sequence>
<dbReference type="PROSITE" id="PS50157">
    <property type="entry name" value="ZINC_FINGER_C2H2_2"/>
    <property type="match status" value="2"/>
</dbReference>
<protein>
    <submittedName>
        <fullName evidence="10">LADA_0G05006g1_1</fullName>
    </submittedName>
</protein>
<dbReference type="GO" id="GO:0008270">
    <property type="term" value="F:zinc ion binding"/>
    <property type="evidence" value="ECO:0007669"/>
    <property type="project" value="UniProtKB-KW"/>
</dbReference>
<keyword evidence="6" id="KW-0539">Nucleus</keyword>
<evidence type="ECO:0000256" key="1">
    <source>
        <dbReference type="ARBA" id="ARBA00004123"/>
    </source>
</evidence>
<dbReference type="Pfam" id="PF04082">
    <property type="entry name" value="Fungal_trans"/>
    <property type="match status" value="1"/>
</dbReference>
<feature type="domain" description="C2H2-type" evidence="9">
    <location>
        <begin position="13"/>
        <end position="42"/>
    </location>
</feature>
<evidence type="ECO:0000256" key="6">
    <source>
        <dbReference type="ARBA" id="ARBA00023242"/>
    </source>
</evidence>
<dbReference type="PROSITE" id="PS00028">
    <property type="entry name" value="ZINC_FINGER_C2H2_1"/>
    <property type="match status" value="2"/>
</dbReference>
<evidence type="ECO:0000256" key="8">
    <source>
        <dbReference type="SAM" id="MobiDB-lite"/>
    </source>
</evidence>